<feature type="coiled-coil region" evidence="9">
    <location>
        <begin position="291"/>
        <end position="328"/>
    </location>
</feature>
<keyword evidence="6 8" id="KW-0807">Transducer</keyword>
<dbReference type="SMART" id="SM01049">
    <property type="entry name" value="Cache_2"/>
    <property type="match status" value="1"/>
</dbReference>
<feature type="domain" description="HAMP" evidence="12">
    <location>
        <begin position="233"/>
        <end position="285"/>
    </location>
</feature>
<gene>
    <name evidence="13" type="ORF">KL86DPRO_20656</name>
</gene>
<evidence type="ECO:0000256" key="8">
    <source>
        <dbReference type="PROSITE-ProRule" id="PRU00284"/>
    </source>
</evidence>
<dbReference type="AlphaFoldDB" id="A0A212K3X0"/>
<proteinExistence type="inferred from homology"/>
<evidence type="ECO:0000256" key="5">
    <source>
        <dbReference type="ARBA" id="ARBA00023136"/>
    </source>
</evidence>
<keyword evidence="3 10" id="KW-0812">Transmembrane</keyword>
<name>A0A212K3X0_9DELT</name>
<dbReference type="PANTHER" id="PTHR32089">
    <property type="entry name" value="METHYL-ACCEPTING CHEMOTAXIS PROTEIN MCPB"/>
    <property type="match status" value="1"/>
</dbReference>
<dbReference type="InterPro" id="IPR033480">
    <property type="entry name" value="sCache_2"/>
</dbReference>
<dbReference type="PROSITE" id="PS50111">
    <property type="entry name" value="CHEMOTAXIS_TRANSDUC_2"/>
    <property type="match status" value="1"/>
</dbReference>
<evidence type="ECO:0000313" key="13">
    <source>
        <dbReference type="EMBL" id="SBW06404.1"/>
    </source>
</evidence>
<evidence type="ECO:0000256" key="4">
    <source>
        <dbReference type="ARBA" id="ARBA00022989"/>
    </source>
</evidence>
<dbReference type="SMART" id="SM00304">
    <property type="entry name" value="HAMP"/>
    <property type="match status" value="1"/>
</dbReference>
<evidence type="ECO:0000256" key="9">
    <source>
        <dbReference type="SAM" id="Coils"/>
    </source>
</evidence>
<protein>
    <submittedName>
        <fullName evidence="13">Methyl-accepting chemotaxis sensory transducer</fullName>
    </submittedName>
</protein>
<evidence type="ECO:0000256" key="1">
    <source>
        <dbReference type="ARBA" id="ARBA00004651"/>
    </source>
</evidence>
<comment type="similarity">
    <text evidence="7">Belongs to the methyl-accepting chemotaxis (MCP) protein family.</text>
</comment>
<comment type="subcellular location">
    <subcellularLocation>
        <location evidence="1">Cell membrane</location>
        <topology evidence="1">Multi-pass membrane protein</topology>
    </subcellularLocation>
</comment>
<feature type="domain" description="Methyl-accepting transducer" evidence="11">
    <location>
        <begin position="332"/>
        <end position="568"/>
    </location>
</feature>
<keyword evidence="9" id="KW-0175">Coiled coil</keyword>
<dbReference type="InterPro" id="IPR004089">
    <property type="entry name" value="MCPsignal_dom"/>
</dbReference>
<dbReference type="EMBL" id="FLUQ01000002">
    <property type="protein sequence ID" value="SBW06404.1"/>
    <property type="molecule type" value="Genomic_DNA"/>
</dbReference>
<dbReference type="SMART" id="SM00283">
    <property type="entry name" value="MA"/>
    <property type="match status" value="1"/>
</dbReference>
<dbReference type="PANTHER" id="PTHR32089:SF112">
    <property type="entry name" value="LYSOZYME-LIKE PROTEIN-RELATED"/>
    <property type="match status" value="1"/>
</dbReference>
<dbReference type="CDD" id="cd06225">
    <property type="entry name" value="HAMP"/>
    <property type="match status" value="1"/>
</dbReference>
<dbReference type="Pfam" id="PF00015">
    <property type="entry name" value="MCPsignal"/>
    <property type="match status" value="1"/>
</dbReference>
<dbReference type="InterPro" id="IPR003660">
    <property type="entry name" value="HAMP_dom"/>
</dbReference>
<evidence type="ECO:0000256" key="3">
    <source>
        <dbReference type="ARBA" id="ARBA00022692"/>
    </source>
</evidence>
<evidence type="ECO:0000259" key="12">
    <source>
        <dbReference type="PROSITE" id="PS50885"/>
    </source>
</evidence>
<dbReference type="CDD" id="cd11386">
    <property type="entry name" value="MCP_signal"/>
    <property type="match status" value="1"/>
</dbReference>
<dbReference type="SUPFAM" id="SSF58104">
    <property type="entry name" value="Methyl-accepting chemotaxis protein (MCP) signaling domain"/>
    <property type="match status" value="1"/>
</dbReference>
<evidence type="ECO:0000256" key="2">
    <source>
        <dbReference type="ARBA" id="ARBA00022475"/>
    </source>
</evidence>
<evidence type="ECO:0000256" key="6">
    <source>
        <dbReference type="ARBA" id="ARBA00023224"/>
    </source>
</evidence>
<evidence type="ECO:0000259" key="11">
    <source>
        <dbReference type="PROSITE" id="PS50111"/>
    </source>
</evidence>
<sequence length="607" mass="64522">MLRNFSIGMRITGIISILILAIAGLVGTIILTAESVKDRGITDAQDVMLEGERAKIKLGTHTIAKSLGKSLEGVTDPDQQAAIIGKHINDIRFEADESGYYFVYRGTTVFVHPIQPKLVGKDLGNTKDAGGVYYVSELNKAAQRGGGFVSFIFGKPQPGGGVANAPKLAYAEMIPGTDLWISTGIYIDNIEAYKADMEKRMSNALFSRMLIVIGCVLVLVLCILLPLCIFTLRSISRPLRATTQAAEQIASGNLDVHLEADGKDEVTLLQQSLLRMAQNLRESFAATRNKEAEALAKAEEAQKAVRQAQEASRKADAANAEIMQAAARLETTAHETESFARNISRSTAGVRKGTSTQDGRIHEILTAMEQLSASVLEVSRSASSASRQTEESRIKVESGAALAKQSGSAMNELRGLTDTLTRNINKLGEQSETIGKVINVINDIADQTNLLALNAAIEAARAGEAGRGFAVVADEVRKLAEKTMQATKEVGESILAVQNLAKTNISSMDAAMTSMSRVSELSEETVAALAEVQGTVKEAAAQVQSIAAAVEEQSASSSEVAALVGEVSNIASANTALVAEADEELHGLVRKAGELLGLVADLRKAEK</sequence>
<evidence type="ECO:0000256" key="10">
    <source>
        <dbReference type="SAM" id="Phobius"/>
    </source>
</evidence>
<dbReference type="Pfam" id="PF00672">
    <property type="entry name" value="HAMP"/>
    <property type="match status" value="1"/>
</dbReference>
<feature type="transmembrane region" description="Helical" evidence="10">
    <location>
        <begin position="12"/>
        <end position="33"/>
    </location>
</feature>
<dbReference type="GO" id="GO:0005886">
    <property type="term" value="C:plasma membrane"/>
    <property type="evidence" value="ECO:0007669"/>
    <property type="project" value="UniProtKB-SubCell"/>
</dbReference>
<accession>A0A212K3X0</accession>
<reference evidence="13" key="1">
    <citation type="submission" date="2016-04" db="EMBL/GenBank/DDBJ databases">
        <authorList>
            <person name="Evans L.H."/>
            <person name="Alamgir A."/>
            <person name="Owens N."/>
            <person name="Weber N.D."/>
            <person name="Virtaneva K."/>
            <person name="Barbian K."/>
            <person name="Babar A."/>
            <person name="Rosenke K."/>
        </authorList>
    </citation>
    <scope>NUCLEOTIDE SEQUENCE</scope>
    <source>
        <strain evidence="13">86</strain>
    </source>
</reference>
<keyword evidence="5 10" id="KW-0472">Membrane</keyword>
<dbReference type="Pfam" id="PF17200">
    <property type="entry name" value="sCache_2"/>
    <property type="match status" value="1"/>
</dbReference>
<keyword evidence="4 10" id="KW-1133">Transmembrane helix</keyword>
<organism evidence="13">
    <name type="scientific">uncultured delta proteobacterium</name>
    <dbReference type="NCBI Taxonomy" id="34034"/>
    <lineage>
        <taxon>Bacteria</taxon>
        <taxon>Deltaproteobacteria</taxon>
        <taxon>environmental samples</taxon>
    </lineage>
</organism>
<keyword evidence="2" id="KW-1003">Cell membrane</keyword>
<evidence type="ECO:0000256" key="7">
    <source>
        <dbReference type="ARBA" id="ARBA00029447"/>
    </source>
</evidence>
<dbReference type="Gene3D" id="3.30.450.20">
    <property type="entry name" value="PAS domain"/>
    <property type="match status" value="1"/>
</dbReference>
<feature type="transmembrane region" description="Helical" evidence="10">
    <location>
        <begin position="209"/>
        <end position="232"/>
    </location>
</feature>
<dbReference type="Gene3D" id="1.10.287.950">
    <property type="entry name" value="Methyl-accepting chemotaxis protein"/>
    <property type="match status" value="1"/>
</dbReference>
<dbReference type="PROSITE" id="PS50885">
    <property type="entry name" value="HAMP"/>
    <property type="match status" value="1"/>
</dbReference>
<dbReference type="GO" id="GO:0007165">
    <property type="term" value="P:signal transduction"/>
    <property type="evidence" value="ECO:0007669"/>
    <property type="project" value="UniProtKB-KW"/>
</dbReference>
<dbReference type="Gene3D" id="1.10.8.500">
    <property type="entry name" value="HAMP domain in histidine kinase"/>
    <property type="match status" value="1"/>
</dbReference>